<feature type="non-terminal residue" evidence="1">
    <location>
        <position position="1"/>
    </location>
</feature>
<protein>
    <submittedName>
        <fullName evidence="1">IS5/IS1182 family transposase</fullName>
    </submittedName>
</protein>
<sequence length="49" mass="6199">FNRLQRCYERTEKVINAYFDLADAIITVRSLIRRAWILYRWDNRPNRRR</sequence>
<dbReference type="Proteomes" id="UP001550348">
    <property type="component" value="Unassembled WGS sequence"/>
</dbReference>
<gene>
    <name evidence="1" type="ORF">ABZ071_35180</name>
</gene>
<evidence type="ECO:0000313" key="1">
    <source>
        <dbReference type="EMBL" id="MEU0157012.1"/>
    </source>
</evidence>
<organism evidence="1 2">
    <name type="scientific">Micromonospora fulviviridis</name>
    <dbReference type="NCBI Taxonomy" id="47860"/>
    <lineage>
        <taxon>Bacteria</taxon>
        <taxon>Bacillati</taxon>
        <taxon>Actinomycetota</taxon>
        <taxon>Actinomycetes</taxon>
        <taxon>Micromonosporales</taxon>
        <taxon>Micromonosporaceae</taxon>
        <taxon>Micromonospora</taxon>
    </lineage>
</organism>
<dbReference type="EMBL" id="JBEXRX010000287">
    <property type="protein sequence ID" value="MEU0157012.1"/>
    <property type="molecule type" value="Genomic_DNA"/>
</dbReference>
<name>A0ABV2VW38_9ACTN</name>
<keyword evidence="2" id="KW-1185">Reference proteome</keyword>
<comment type="caution">
    <text evidence="1">The sequence shown here is derived from an EMBL/GenBank/DDBJ whole genome shotgun (WGS) entry which is preliminary data.</text>
</comment>
<proteinExistence type="predicted"/>
<reference evidence="1 2" key="1">
    <citation type="submission" date="2024-06" db="EMBL/GenBank/DDBJ databases">
        <title>The Natural Products Discovery Center: Release of the First 8490 Sequenced Strains for Exploring Actinobacteria Biosynthetic Diversity.</title>
        <authorList>
            <person name="Kalkreuter E."/>
            <person name="Kautsar S.A."/>
            <person name="Yang D."/>
            <person name="Bader C.D."/>
            <person name="Teijaro C.N."/>
            <person name="Fluegel L."/>
            <person name="Davis C.M."/>
            <person name="Simpson J.R."/>
            <person name="Lauterbach L."/>
            <person name="Steele A.D."/>
            <person name="Gui C."/>
            <person name="Meng S."/>
            <person name="Li G."/>
            <person name="Viehrig K."/>
            <person name="Ye F."/>
            <person name="Su P."/>
            <person name="Kiefer A.F."/>
            <person name="Nichols A."/>
            <person name="Cepeda A.J."/>
            <person name="Yan W."/>
            <person name="Fan B."/>
            <person name="Jiang Y."/>
            <person name="Adhikari A."/>
            <person name="Zheng C.-J."/>
            <person name="Schuster L."/>
            <person name="Cowan T.M."/>
            <person name="Smanski M.J."/>
            <person name="Chevrette M.G."/>
            <person name="De Carvalho L.P.S."/>
            <person name="Shen B."/>
        </authorList>
    </citation>
    <scope>NUCLEOTIDE SEQUENCE [LARGE SCALE GENOMIC DNA]</scope>
    <source>
        <strain evidence="1 2">NPDC006286</strain>
    </source>
</reference>
<evidence type="ECO:0000313" key="2">
    <source>
        <dbReference type="Proteomes" id="UP001550348"/>
    </source>
</evidence>
<accession>A0ABV2VW38</accession>